<accession>A0ABD0U6F0</accession>
<evidence type="ECO:0000313" key="4">
    <source>
        <dbReference type="EMBL" id="KAL0908099.1"/>
    </source>
</evidence>
<feature type="repeat" description="PPR" evidence="3">
    <location>
        <begin position="167"/>
        <end position="201"/>
    </location>
</feature>
<dbReference type="AlphaFoldDB" id="A0ABD0U6F0"/>
<evidence type="ECO:0000256" key="2">
    <source>
        <dbReference type="ARBA" id="ARBA00022737"/>
    </source>
</evidence>
<dbReference type="InterPro" id="IPR046848">
    <property type="entry name" value="E_motif"/>
</dbReference>
<dbReference type="Proteomes" id="UP001552299">
    <property type="component" value="Unassembled WGS sequence"/>
</dbReference>
<comment type="caution">
    <text evidence="4">The sequence shown here is derived from an EMBL/GenBank/DDBJ whole genome shotgun (WGS) entry which is preliminary data.</text>
</comment>
<dbReference type="Pfam" id="PF20431">
    <property type="entry name" value="E_motif"/>
    <property type="match status" value="1"/>
</dbReference>
<feature type="repeat" description="PPR" evidence="3">
    <location>
        <begin position="533"/>
        <end position="563"/>
    </location>
</feature>
<dbReference type="Pfam" id="PF01535">
    <property type="entry name" value="PPR"/>
    <property type="match status" value="8"/>
</dbReference>
<reference evidence="4 5" key="1">
    <citation type="journal article" date="2024" name="Plant Biotechnol. J.">
        <title>Dendrobium thyrsiflorum genome and its molecular insights into genes involved in important horticultural traits.</title>
        <authorList>
            <person name="Chen B."/>
            <person name="Wang J.Y."/>
            <person name="Zheng P.J."/>
            <person name="Li K.L."/>
            <person name="Liang Y.M."/>
            <person name="Chen X.F."/>
            <person name="Zhang C."/>
            <person name="Zhao X."/>
            <person name="He X."/>
            <person name="Zhang G.Q."/>
            <person name="Liu Z.J."/>
            <person name="Xu Q."/>
        </authorList>
    </citation>
    <scope>NUCLEOTIDE SEQUENCE [LARGE SCALE GENOMIC DNA]</scope>
    <source>
        <strain evidence="4">GZMU011</strain>
    </source>
</reference>
<dbReference type="SUPFAM" id="SSF48452">
    <property type="entry name" value="TPR-like"/>
    <property type="match status" value="1"/>
</dbReference>
<gene>
    <name evidence="4" type="ORF">M5K25_022569</name>
</gene>
<dbReference type="PANTHER" id="PTHR47926:SF347">
    <property type="entry name" value="PENTATRICOPEPTIDE REPEAT-CONTAINING PROTEIN"/>
    <property type="match status" value="1"/>
</dbReference>
<keyword evidence="5" id="KW-1185">Reference proteome</keyword>
<feature type="repeat" description="PPR" evidence="3">
    <location>
        <begin position="498"/>
        <end position="532"/>
    </location>
</feature>
<feature type="repeat" description="PPR" evidence="3">
    <location>
        <begin position="66"/>
        <end position="100"/>
    </location>
</feature>
<evidence type="ECO:0000256" key="3">
    <source>
        <dbReference type="PROSITE-ProRule" id="PRU00708"/>
    </source>
</evidence>
<sequence length="745" mass="82983">MSVGSLSNLCKFEALRFFRPETIEKAVRSKKTVQNIVLSNIEISCLTKKGDLDSARHVFDGMPDRTVVSWNAIISGFSKWGRFEESLSMVSCMHRSETRLNETTFSSALSSCARSGSFGPGKQLHCLVFKSGSEDSKLVGSALLNLYTSSFEIDNALLLFESLCCRNSLLWGLMLVGFVKCDMMEDALELFHRMPSRDVVSWTAVISGYSGSFSAVDLGKALELFVFLVRSGEAMPNEFTYDSILRVCTKLESLDFGTMVHACLLRCGFESDLSIGGALIEFYCHCDAVEDAYQVFEEMSSPCSTLSKAMIAGLLSAGRIVDAEIVFGRMLNPCPFSYNQMIKAYAQVGRMADAKSLFEKMPCKNIVSLNTMMTVYHQAGEFEKSLRIFDSIKEENNTVTWNSMISGFVQNEEPVEALKLYTLMQYVPIESSRSTFSALLRACASIGTLKQGMMLHAQLCKSPFGSNVYCGTSLVDMYAKCGSIVDAKASFLEIVSPNVASWTALINGLAQHGSGTEAVLEFGRMVKQGIEPNVVTFVGLIMACCREGMVDEGMKFFRSMKKCYGLAPTVEHYACVVDLLCRSGHIREAEDIILDMPIEADGVIWGSLLNACWFFMDLEVGERVAWRLLCLNSKHISTHVVMSNIYAKLGRWEEVMKVRKRLRGLAVKKDPGCSWIEVKDTVHVFCVEDDSHPERDAIYSILEDLASNFNFYSDHFEYYCYQKFNNLIPSIPLIASFGDGFFIAS</sequence>
<dbReference type="EMBL" id="JANQDX010000017">
    <property type="protein sequence ID" value="KAL0908099.1"/>
    <property type="molecule type" value="Genomic_DNA"/>
</dbReference>
<dbReference type="InterPro" id="IPR011990">
    <property type="entry name" value="TPR-like_helical_dom_sf"/>
</dbReference>
<dbReference type="NCBIfam" id="TIGR00756">
    <property type="entry name" value="PPR"/>
    <property type="match status" value="6"/>
</dbReference>
<name>A0ABD0U6F0_DENTH</name>
<dbReference type="PANTHER" id="PTHR47926">
    <property type="entry name" value="PENTATRICOPEPTIDE REPEAT-CONTAINING PROTEIN"/>
    <property type="match status" value="1"/>
</dbReference>
<dbReference type="FunFam" id="1.25.40.10:FF:000690">
    <property type="entry name" value="Pentatricopeptide repeat-containing protein"/>
    <property type="match status" value="1"/>
</dbReference>
<protein>
    <recommendedName>
        <fullName evidence="6">Pentatricopeptide repeat-containing protein</fullName>
    </recommendedName>
</protein>
<dbReference type="InterPro" id="IPR046960">
    <property type="entry name" value="PPR_At4g14850-like_plant"/>
</dbReference>
<keyword evidence="2" id="KW-0677">Repeat</keyword>
<comment type="similarity">
    <text evidence="1">Belongs to the PPR family. PCMP-H subfamily.</text>
</comment>
<evidence type="ECO:0008006" key="6">
    <source>
        <dbReference type="Google" id="ProtNLM"/>
    </source>
</evidence>
<proteinExistence type="inferred from homology"/>
<dbReference type="GO" id="GO:0003729">
    <property type="term" value="F:mRNA binding"/>
    <property type="evidence" value="ECO:0007669"/>
    <property type="project" value="UniProtKB-ARBA"/>
</dbReference>
<evidence type="ECO:0000313" key="5">
    <source>
        <dbReference type="Proteomes" id="UP001552299"/>
    </source>
</evidence>
<feature type="repeat" description="PPR" evidence="3">
    <location>
        <begin position="334"/>
        <end position="368"/>
    </location>
</feature>
<dbReference type="PROSITE" id="PS51375">
    <property type="entry name" value="PPR"/>
    <property type="match status" value="6"/>
</dbReference>
<dbReference type="Pfam" id="PF13041">
    <property type="entry name" value="PPR_2"/>
    <property type="match status" value="2"/>
</dbReference>
<dbReference type="Gene3D" id="1.25.40.10">
    <property type="entry name" value="Tetratricopeptide repeat domain"/>
    <property type="match status" value="5"/>
</dbReference>
<feature type="repeat" description="PPR" evidence="3">
    <location>
        <begin position="397"/>
        <end position="431"/>
    </location>
</feature>
<organism evidence="4 5">
    <name type="scientific">Dendrobium thyrsiflorum</name>
    <name type="common">Pinecone-like raceme dendrobium</name>
    <name type="synonym">Orchid</name>
    <dbReference type="NCBI Taxonomy" id="117978"/>
    <lineage>
        <taxon>Eukaryota</taxon>
        <taxon>Viridiplantae</taxon>
        <taxon>Streptophyta</taxon>
        <taxon>Embryophyta</taxon>
        <taxon>Tracheophyta</taxon>
        <taxon>Spermatophyta</taxon>
        <taxon>Magnoliopsida</taxon>
        <taxon>Liliopsida</taxon>
        <taxon>Asparagales</taxon>
        <taxon>Orchidaceae</taxon>
        <taxon>Epidendroideae</taxon>
        <taxon>Malaxideae</taxon>
        <taxon>Dendrobiinae</taxon>
        <taxon>Dendrobium</taxon>
    </lineage>
</organism>
<dbReference type="InterPro" id="IPR002885">
    <property type="entry name" value="PPR_rpt"/>
</dbReference>
<evidence type="ECO:0000256" key="1">
    <source>
        <dbReference type="ARBA" id="ARBA00006643"/>
    </source>
</evidence>